<evidence type="ECO:0000259" key="7">
    <source>
        <dbReference type="SMART" id="SM00829"/>
    </source>
</evidence>
<organism evidence="8 9">
    <name type="scientific">Sporothrix schenckii (strain ATCC 58251 / de Perez 2211183)</name>
    <name type="common">Rose-picker's disease fungus</name>
    <dbReference type="NCBI Taxonomy" id="1391915"/>
    <lineage>
        <taxon>Eukaryota</taxon>
        <taxon>Fungi</taxon>
        <taxon>Dikarya</taxon>
        <taxon>Ascomycota</taxon>
        <taxon>Pezizomycotina</taxon>
        <taxon>Sordariomycetes</taxon>
        <taxon>Sordariomycetidae</taxon>
        <taxon>Ophiostomatales</taxon>
        <taxon>Ophiostomataceae</taxon>
        <taxon>Sporothrix</taxon>
    </lineage>
</organism>
<dbReference type="PANTHER" id="PTHR42940">
    <property type="entry name" value="ALCOHOL DEHYDROGENASE 1-RELATED"/>
    <property type="match status" value="1"/>
</dbReference>
<comment type="cofactor">
    <cofactor evidence="1">
        <name>Zn(2+)</name>
        <dbReference type="ChEBI" id="CHEBI:29105"/>
    </cofactor>
</comment>
<evidence type="ECO:0000256" key="5">
    <source>
        <dbReference type="ARBA" id="ARBA00023002"/>
    </source>
</evidence>
<reference evidence="9" key="1">
    <citation type="journal article" date="2014" name="Genome Announc.">
        <title>Genome sequence of the pathogenic fungus Sporothrix schenckii (ATCC 58251).</title>
        <authorList>
            <person name="Cuomo C.A."/>
            <person name="Rodriguez-Del Valle N."/>
            <person name="Perez-Sanchez L."/>
            <person name="Abouelleil A."/>
            <person name="Goldberg J."/>
            <person name="Young S."/>
            <person name="Zeng Q."/>
            <person name="Birren B.W."/>
        </authorList>
    </citation>
    <scope>NUCLEOTIDE SEQUENCE [LARGE SCALE GENOMIC DNA]</scope>
    <source>
        <strain evidence="9">ATCC 58251 / de Perez 2211183</strain>
    </source>
</reference>
<dbReference type="InterPro" id="IPR036291">
    <property type="entry name" value="NAD(P)-bd_dom_sf"/>
</dbReference>
<dbReference type="FunFam" id="3.40.50.720:FF:000039">
    <property type="entry name" value="Alcohol dehydrogenase AdhP"/>
    <property type="match status" value="1"/>
</dbReference>
<keyword evidence="9" id="KW-1185">Reference proteome</keyword>
<dbReference type="PANTHER" id="PTHR42940:SF8">
    <property type="entry name" value="VACUOLAR PROTEIN SORTING-ASSOCIATED PROTEIN 11"/>
    <property type="match status" value="1"/>
</dbReference>
<dbReference type="InterPro" id="IPR013154">
    <property type="entry name" value="ADH-like_N"/>
</dbReference>
<dbReference type="GO" id="GO:0005737">
    <property type="term" value="C:cytoplasm"/>
    <property type="evidence" value="ECO:0007669"/>
    <property type="project" value="TreeGrafter"/>
</dbReference>
<dbReference type="SUPFAM" id="SSF50129">
    <property type="entry name" value="GroES-like"/>
    <property type="match status" value="1"/>
</dbReference>
<dbReference type="EMBL" id="KI440852">
    <property type="protein sequence ID" value="ERS95691.1"/>
    <property type="molecule type" value="Genomic_DNA"/>
</dbReference>
<proteinExistence type="inferred from homology"/>
<evidence type="ECO:0000256" key="4">
    <source>
        <dbReference type="ARBA" id="ARBA00022833"/>
    </source>
</evidence>
<keyword evidence="5" id="KW-0560">Oxidoreductase</keyword>
<evidence type="ECO:0000256" key="3">
    <source>
        <dbReference type="ARBA" id="ARBA00022723"/>
    </source>
</evidence>
<dbReference type="Pfam" id="PF00107">
    <property type="entry name" value="ADH_zinc_N"/>
    <property type="match status" value="1"/>
</dbReference>
<dbReference type="OrthoDB" id="1879366at2759"/>
<keyword evidence="3" id="KW-0479">Metal-binding</keyword>
<name>U7PL82_SPOS1</name>
<dbReference type="Gene3D" id="3.90.180.10">
    <property type="entry name" value="Medium-chain alcohol dehydrogenases, catalytic domain"/>
    <property type="match status" value="1"/>
</dbReference>
<evidence type="ECO:0000313" key="9">
    <source>
        <dbReference type="Proteomes" id="UP000018087"/>
    </source>
</evidence>
<keyword evidence="4" id="KW-0862">Zinc</keyword>
<dbReference type="GO" id="GO:0004022">
    <property type="term" value="F:alcohol dehydrogenase (NAD+) activity"/>
    <property type="evidence" value="ECO:0007669"/>
    <property type="project" value="TreeGrafter"/>
</dbReference>
<gene>
    <name evidence="8" type="ORF">HMPREF1624_07766</name>
</gene>
<evidence type="ECO:0000313" key="8">
    <source>
        <dbReference type="EMBL" id="ERS95691.1"/>
    </source>
</evidence>
<dbReference type="Pfam" id="PF08240">
    <property type="entry name" value="ADH_N"/>
    <property type="match status" value="1"/>
</dbReference>
<comment type="similarity">
    <text evidence="2">Belongs to the zinc-containing alcohol dehydrogenase family.</text>
</comment>
<dbReference type="InterPro" id="IPR020843">
    <property type="entry name" value="ER"/>
</dbReference>
<dbReference type="HOGENOM" id="CLU_026673_20_1_1"/>
<dbReference type="InterPro" id="IPR013149">
    <property type="entry name" value="ADH-like_C"/>
</dbReference>
<feature type="domain" description="Enoyl reductase (ER)" evidence="7">
    <location>
        <begin position="8"/>
        <end position="337"/>
    </location>
</feature>
<dbReference type="STRING" id="1391915.U7PL82"/>
<evidence type="ECO:0000256" key="6">
    <source>
        <dbReference type="ARBA" id="ARBA00023027"/>
    </source>
</evidence>
<dbReference type="SMART" id="SM00829">
    <property type="entry name" value="PKS_ER"/>
    <property type="match status" value="1"/>
</dbReference>
<dbReference type="eggNOG" id="KOG0023">
    <property type="taxonomic scope" value="Eukaryota"/>
</dbReference>
<keyword evidence="6" id="KW-0520">NAD</keyword>
<evidence type="ECO:0000256" key="2">
    <source>
        <dbReference type="ARBA" id="ARBA00008072"/>
    </source>
</evidence>
<dbReference type="Gene3D" id="3.40.50.720">
    <property type="entry name" value="NAD(P)-binding Rossmann-like Domain"/>
    <property type="match status" value="1"/>
</dbReference>
<evidence type="ECO:0000256" key="1">
    <source>
        <dbReference type="ARBA" id="ARBA00001947"/>
    </source>
</evidence>
<dbReference type="SUPFAM" id="SSF51735">
    <property type="entry name" value="NAD(P)-binding Rossmann-fold domains"/>
    <property type="match status" value="1"/>
</dbReference>
<dbReference type="Proteomes" id="UP000018087">
    <property type="component" value="Unassembled WGS sequence"/>
</dbReference>
<dbReference type="InterPro" id="IPR011032">
    <property type="entry name" value="GroES-like_sf"/>
</dbReference>
<accession>U7PL82</accession>
<dbReference type="GO" id="GO:0046872">
    <property type="term" value="F:metal ion binding"/>
    <property type="evidence" value="ECO:0007669"/>
    <property type="project" value="UniProtKB-KW"/>
</dbReference>
<protein>
    <recommendedName>
        <fullName evidence="7">Enoyl reductase (ER) domain-containing protein</fullName>
    </recommendedName>
</protein>
<dbReference type="AlphaFoldDB" id="U7PL82"/>
<sequence length="338" mass="35671">MKAGQWNGATKSIELNNVPVPEPAEGQFLIRMHSASLCHSDLMPEGRPDAPTTMGHEGVGFVEAIHPSAEGKGFVVGDAVGFLPFLDACFACDACHVHNLRCEQGTTKLQGWTSDGFFAEYVAVSWQNCAKIPPQLDMARAAPLFCAGVTAFHAVTGCALAPGEWLAVVGCGGLGQYATQFAKAMGYKVVGVDIQDDVLAAVTALGADAVINTRTTTAANVDEAIHALTAKGVHAAAVFSAATAAYETAITLLRPGGLLMVVGITETPLPVTAMDLCTGRYRLKAENTGTARRMPPVLAFAAHHRIQPAVDFRTLEDLPSMVEAMHQGQATRRQVVLF</sequence>